<feature type="region of interest" description="Disordered" evidence="1">
    <location>
        <begin position="142"/>
        <end position="162"/>
    </location>
</feature>
<dbReference type="EMBL" id="KB467832">
    <property type="protein sequence ID" value="PCH34880.1"/>
    <property type="molecule type" value="Genomic_DNA"/>
</dbReference>
<protein>
    <recommendedName>
        <fullName evidence="4">F-box domain-containing protein</fullName>
    </recommendedName>
</protein>
<evidence type="ECO:0000313" key="2">
    <source>
        <dbReference type="EMBL" id="PCH34880.1"/>
    </source>
</evidence>
<sequence>MFQDHVRRMFVLPTLHRKLTSRQWTWIGITRVCRRWRALCLSMPELWTTINMDVPRPYKFLKVFLKHSGDAPIDVIGNQSRLAMVPWELLEPHAHRIRSLRLFDLIMSPPTREGSGLALLSSPVDPQGYATTRGVRCDSGQRLLQRTTRRSAPSGPESLPDGRSCFVAFDHHTLSPSPRTQESVM</sequence>
<evidence type="ECO:0008006" key="4">
    <source>
        <dbReference type="Google" id="ProtNLM"/>
    </source>
</evidence>
<keyword evidence="3" id="KW-1185">Reference proteome</keyword>
<gene>
    <name evidence="2" type="ORF">WOLCODRAFT_139627</name>
</gene>
<dbReference type="Proteomes" id="UP000218811">
    <property type="component" value="Unassembled WGS sequence"/>
</dbReference>
<organism evidence="2 3">
    <name type="scientific">Wolfiporia cocos (strain MD-104)</name>
    <name type="common">Brown rot fungus</name>
    <dbReference type="NCBI Taxonomy" id="742152"/>
    <lineage>
        <taxon>Eukaryota</taxon>
        <taxon>Fungi</taxon>
        <taxon>Dikarya</taxon>
        <taxon>Basidiomycota</taxon>
        <taxon>Agaricomycotina</taxon>
        <taxon>Agaricomycetes</taxon>
        <taxon>Polyporales</taxon>
        <taxon>Phaeolaceae</taxon>
        <taxon>Wolfiporia</taxon>
    </lineage>
</organism>
<accession>A0A2H3IY01</accession>
<reference evidence="2 3" key="1">
    <citation type="journal article" date="2012" name="Science">
        <title>The Paleozoic origin of enzymatic lignin decomposition reconstructed from 31 fungal genomes.</title>
        <authorList>
            <person name="Floudas D."/>
            <person name="Binder M."/>
            <person name="Riley R."/>
            <person name="Barry K."/>
            <person name="Blanchette R.A."/>
            <person name="Henrissat B."/>
            <person name="Martinez A.T."/>
            <person name="Otillar R."/>
            <person name="Spatafora J.W."/>
            <person name="Yadav J.S."/>
            <person name="Aerts A."/>
            <person name="Benoit I."/>
            <person name="Boyd A."/>
            <person name="Carlson A."/>
            <person name="Copeland A."/>
            <person name="Coutinho P.M."/>
            <person name="de Vries R.P."/>
            <person name="Ferreira P."/>
            <person name="Findley K."/>
            <person name="Foster B."/>
            <person name="Gaskell J."/>
            <person name="Glotzer D."/>
            <person name="Gorecki P."/>
            <person name="Heitman J."/>
            <person name="Hesse C."/>
            <person name="Hori C."/>
            <person name="Igarashi K."/>
            <person name="Jurgens J.A."/>
            <person name="Kallen N."/>
            <person name="Kersten P."/>
            <person name="Kohler A."/>
            <person name="Kuees U."/>
            <person name="Kumar T.K.A."/>
            <person name="Kuo A."/>
            <person name="LaButti K."/>
            <person name="Larrondo L.F."/>
            <person name="Lindquist E."/>
            <person name="Ling A."/>
            <person name="Lombard V."/>
            <person name="Lucas S."/>
            <person name="Lundell T."/>
            <person name="Martin R."/>
            <person name="McLaughlin D.J."/>
            <person name="Morgenstern I."/>
            <person name="Morin E."/>
            <person name="Murat C."/>
            <person name="Nagy L.G."/>
            <person name="Nolan M."/>
            <person name="Ohm R.A."/>
            <person name="Patyshakuliyeva A."/>
            <person name="Rokas A."/>
            <person name="Ruiz-Duenas F.J."/>
            <person name="Sabat G."/>
            <person name="Salamov A."/>
            <person name="Samejima M."/>
            <person name="Schmutz J."/>
            <person name="Slot J.C."/>
            <person name="St John F."/>
            <person name="Stenlid J."/>
            <person name="Sun H."/>
            <person name="Sun S."/>
            <person name="Syed K."/>
            <person name="Tsang A."/>
            <person name="Wiebenga A."/>
            <person name="Young D."/>
            <person name="Pisabarro A."/>
            <person name="Eastwood D.C."/>
            <person name="Martin F."/>
            <person name="Cullen D."/>
            <person name="Grigoriev I.V."/>
            <person name="Hibbett D.S."/>
        </authorList>
    </citation>
    <scope>NUCLEOTIDE SEQUENCE [LARGE SCALE GENOMIC DNA]</scope>
    <source>
        <strain evidence="2 3">MD-104</strain>
    </source>
</reference>
<evidence type="ECO:0000313" key="3">
    <source>
        <dbReference type="Proteomes" id="UP000218811"/>
    </source>
</evidence>
<dbReference type="AlphaFoldDB" id="A0A2H3IY01"/>
<name>A0A2H3IY01_WOLCO</name>
<evidence type="ECO:0000256" key="1">
    <source>
        <dbReference type="SAM" id="MobiDB-lite"/>
    </source>
</evidence>
<proteinExistence type="predicted"/>
<dbReference type="OrthoDB" id="2757234at2759"/>